<dbReference type="SUPFAM" id="SSF56281">
    <property type="entry name" value="Metallo-hydrolase/oxidoreductase"/>
    <property type="match status" value="1"/>
</dbReference>
<dbReference type="Proteomes" id="UP000078576">
    <property type="component" value="Unassembled WGS sequence"/>
</dbReference>
<evidence type="ECO:0000313" key="3">
    <source>
        <dbReference type="Proteomes" id="UP000078576"/>
    </source>
</evidence>
<dbReference type="STRING" id="694573.A0A194VF14"/>
<gene>
    <name evidence="2" type="ORF">VP1G_09593</name>
</gene>
<reference evidence="3" key="1">
    <citation type="submission" date="2014-12" db="EMBL/GenBank/DDBJ databases">
        <title>Genome Sequence of Valsa Canker Pathogens Uncovers a Specific Adaption of Colonization on Woody Bark.</title>
        <authorList>
            <person name="Yin Z."/>
            <person name="Liu H."/>
            <person name="Gao X."/>
            <person name="Li Z."/>
            <person name="Song N."/>
            <person name="Ke X."/>
            <person name="Dai Q."/>
            <person name="Wu Y."/>
            <person name="Sun Y."/>
            <person name="Xu J.-R."/>
            <person name="Kang Z.K."/>
            <person name="Wang L."/>
            <person name="Huang L."/>
        </authorList>
    </citation>
    <scope>NUCLEOTIDE SEQUENCE [LARGE SCALE GENOMIC DNA]</scope>
    <source>
        <strain evidence="3">SXYL134</strain>
    </source>
</reference>
<protein>
    <submittedName>
        <fullName evidence="2">N-acyl-phosphatidylethanolamine-hydrolyzing phospholipase D</fullName>
    </submittedName>
</protein>
<dbReference type="InterPro" id="IPR036866">
    <property type="entry name" value="RibonucZ/Hydroxyglut_hydro"/>
</dbReference>
<dbReference type="GO" id="GO:0005737">
    <property type="term" value="C:cytoplasm"/>
    <property type="evidence" value="ECO:0007669"/>
    <property type="project" value="TreeGrafter"/>
</dbReference>
<dbReference type="PANTHER" id="PTHR15032:SF4">
    <property type="entry name" value="N-ACYL-PHOSPHATIDYLETHANOLAMINE-HYDROLYZING PHOSPHOLIPASE D"/>
    <property type="match status" value="1"/>
</dbReference>
<organism evidence="2 3">
    <name type="scientific">Cytospora mali</name>
    <name type="common">Apple Valsa canker fungus</name>
    <name type="synonym">Valsa mali</name>
    <dbReference type="NCBI Taxonomy" id="578113"/>
    <lineage>
        <taxon>Eukaryota</taxon>
        <taxon>Fungi</taxon>
        <taxon>Dikarya</taxon>
        <taxon>Ascomycota</taxon>
        <taxon>Pezizomycotina</taxon>
        <taxon>Sordariomycetes</taxon>
        <taxon>Sordariomycetidae</taxon>
        <taxon>Diaporthales</taxon>
        <taxon>Cytosporaceae</taxon>
        <taxon>Cytospora</taxon>
    </lineage>
</organism>
<feature type="domain" description="Metallo-beta-lactamase" evidence="1">
    <location>
        <begin position="115"/>
        <end position="278"/>
    </location>
</feature>
<proteinExistence type="predicted"/>
<evidence type="ECO:0000313" key="2">
    <source>
        <dbReference type="EMBL" id="KUI62478.1"/>
    </source>
</evidence>
<dbReference type="GO" id="GO:0070290">
    <property type="term" value="F:N-acylphosphatidylethanolamine-specific phospholipase D activity"/>
    <property type="evidence" value="ECO:0007669"/>
    <property type="project" value="TreeGrafter"/>
</dbReference>
<keyword evidence="3" id="KW-1185">Reference proteome</keyword>
<dbReference type="GO" id="GO:0070291">
    <property type="term" value="P:N-acylethanolamine metabolic process"/>
    <property type="evidence" value="ECO:0007669"/>
    <property type="project" value="TreeGrafter"/>
</dbReference>
<evidence type="ECO:0000259" key="1">
    <source>
        <dbReference type="Pfam" id="PF12706"/>
    </source>
</evidence>
<dbReference type="Pfam" id="PF12706">
    <property type="entry name" value="Lactamase_B_2"/>
    <property type="match status" value="1"/>
</dbReference>
<dbReference type="InterPro" id="IPR001279">
    <property type="entry name" value="Metallo-B-lactamas"/>
</dbReference>
<dbReference type="GO" id="GO:0070292">
    <property type="term" value="P:N-acylphosphatidylethanolamine metabolic process"/>
    <property type="evidence" value="ECO:0007669"/>
    <property type="project" value="TreeGrafter"/>
</dbReference>
<name>A0A194VF14_CYTMA</name>
<accession>A0A194VF14</accession>
<dbReference type="PANTHER" id="PTHR15032">
    <property type="entry name" value="N-ACYL-PHOSPHATIDYLETHANOLAMINE-HYDROLYZING PHOSPHOLIPASE D"/>
    <property type="match status" value="1"/>
</dbReference>
<dbReference type="Gene3D" id="3.60.15.10">
    <property type="entry name" value="Ribonuclease Z/Hydroxyacylglutathione hydrolase-like"/>
    <property type="match status" value="1"/>
</dbReference>
<sequence length="358" mass="39242">MALRFIRQLSAITFHPPISVSANNVMNSYSSTVVSKEPSAAPDDAKAHHIKDHSGTTIRFQNPFPSFGRWGDVSFIRGAGICLRFLPSRGSGSSLRTTWIGHATCYVEFPSGFRALFDPVVEEKFSSLSPKRFTPVACNAGDFPALDVVFISHNHHDHLSLTSVQQLARLYPGVHFFVGLGMAKWFQDSGISKVTEMDWWDDADIALERTIAPGDVKSEAAATIPERISARISCLSSQHGLTRNGLDYARTLWASWAVSSGGKSVWFAGDTGYRAVPEGVEELGPGFDDLPRNPQFSQIGDLRDTKCKAALGIHWGTWALTSEPIDEPPEKLRKALELKGLSQTGLFDVCAIGESRDF</sequence>
<dbReference type="OrthoDB" id="332863at2759"/>
<dbReference type="AlphaFoldDB" id="A0A194VF14"/>
<dbReference type="EMBL" id="KN714814">
    <property type="protein sequence ID" value="KUI62478.1"/>
    <property type="molecule type" value="Genomic_DNA"/>
</dbReference>